<gene>
    <name evidence="1" type="ORF">JAZ07_01105</name>
</gene>
<organism evidence="1 2">
    <name type="scientific">Candidatus Thiodiazotropha taylori</name>
    <dbReference type="NCBI Taxonomy" id="2792791"/>
    <lineage>
        <taxon>Bacteria</taxon>
        <taxon>Pseudomonadati</taxon>
        <taxon>Pseudomonadota</taxon>
        <taxon>Gammaproteobacteria</taxon>
        <taxon>Chromatiales</taxon>
        <taxon>Sedimenticolaceae</taxon>
        <taxon>Candidatus Thiodiazotropha</taxon>
    </lineage>
</organism>
<dbReference type="EMBL" id="JAEPCM010000016">
    <property type="protein sequence ID" value="MCG7944924.1"/>
    <property type="molecule type" value="Genomic_DNA"/>
</dbReference>
<dbReference type="Gene3D" id="2.10.10.90">
    <property type="match status" value="1"/>
</dbReference>
<dbReference type="Proteomes" id="UP000886667">
    <property type="component" value="Unassembled WGS sequence"/>
</dbReference>
<dbReference type="AlphaFoldDB" id="A0A9E4K9F2"/>
<accession>A0A9E4K9F2</accession>
<comment type="caution">
    <text evidence="1">The sequence shown here is derived from an EMBL/GenBank/DDBJ whole genome shotgun (WGS) entry which is preliminary data.</text>
</comment>
<sequence length="556" mass="62093">MLNNLYNRTYLVYDDIATMISAREQKLQAKKTDQVCYNFETKKYYRHNGGQTQNLRDDYTVIETYIQKGVPGSNIYAWDNNLGDSDIKNIAVNDLVSYDGRLYKSKTGNVDPTKTPDEDTTNFDYYNPASNLVSEVITLVNGTVDYKLTEETFNNNTTWDNIAIIQSNGMIYTGILDHDFTAVHDGTEWTISVDDVAVDNAGQTNPNQQFYAGGDTITIYDASSPAYIEVKKQLQTAGAVEYATSADMDADTSQEKGTIGVALSPTTFGYYDGAEWKHPNTGIEPFSADRTYATNDFVTHTGNIYRRRTASANTQTPDVSADWDKLDRNIPDYNNSTYFYTGEIVRDGTNNTLYRYKGAGGFANVAPNANTTDFEALGRINFEFRNLATDVIETQNADDLNDAIDKIATILDHIQENYIRRWTHSYKKYVAGDVAVYNNNLYVCILDTTNSGTEENDNPSAATGNWDLLTEKTEAGKTPIEFTTTTTIDTATNNIVFAAAASGELNGYANYDLYLEGAHQRRTQWEWTDKSAGSINFKGDAIEADNAYGQWIIVAY</sequence>
<protein>
    <submittedName>
        <fullName evidence="1">Uncharacterized protein</fullName>
    </submittedName>
</protein>
<evidence type="ECO:0000313" key="2">
    <source>
        <dbReference type="Proteomes" id="UP000886667"/>
    </source>
</evidence>
<evidence type="ECO:0000313" key="1">
    <source>
        <dbReference type="EMBL" id="MCG7944924.1"/>
    </source>
</evidence>
<dbReference type="Gene3D" id="2.10.10.20">
    <property type="entry name" value="Carbohydrate-binding module superfamily 5/12"/>
    <property type="match status" value="1"/>
</dbReference>
<proteinExistence type="predicted"/>
<reference evidence="1" key="1">
    <citation type="journal article" date="2021" name="Proc. Natl. Acad. Sci. U.S.A.">
        <title>Global biogeography of chemosynthetic symbionts reveals both localized and globally distributed symbiont groups. .</title>
        <authorList>
            <person name="Osvatic J.T."/>
            <person name="Wilkins L.G.E."/>
            <person name="Leibrecht L."/>
            <person name="Leray M."/>
            <person name="Zauner S."/>
            <person name="Polzin J."/>
            <person name="Camacho Y."/>
            <person name="Gros O."/>
            <person name="van Gils J.A."/>
            <person name="Eisen J.A."/>
            <person name="Petersen J.M."/>
            <person name="Yuen B."/>
        </authorList>
    </citation>
    <scope>NUCLEOTIDE SEQUENCE</scope>
    <source>
        <strain evidence="1">MAGclacostrist064TRANS</strain>
    </source>
</reference>
<name>A0A9E4K9F2_9GAMM</name>